<feature type="chain" id="PRO_5042295685" description="Secreted protein" evidence="1">
    <location>
        <begin position="24"/>
        <end position="124"/>
    </location>
</feature>
<reference evidence="2" key="1">
    <citation type="submission" date="2023-03" db="EMBL/GenBank/DDBJ databases">
        <title>Massive genome expansion in bonnet fungi (Mycena s.s.) driven by repeated elements and novel gene families across ecological guilds.</title>
        <authorList>
            <consortium name="Lawrence Berkeley National Laboratory"/>
            <person name="Harder C.B."/>
            <person name="Miyauchi S."/>
            <person name="Viragh M."/>
            <person name="Kuo A."/>
            <person name="Thoen E."/>
            <person name="Andreopoulos B."/>
            <person name="Lu D."/>
            <person name="Skrede I."/>
            <person name="Drula E."/>
            <person name="Henrissat B."/>
            <person name="Morin E."/>
            <person name="Kohler A."/>
            <person name="Barry K."/>
            <person name="LaButti K."/>
            <person name="Morin E."/>
            <person name="Salamov A."/>
            <person name="Lipzen A."/>
            <person name="Mereny Z."/>
            <person name="Hegedus B."/>
            <person name="Baldrian P."/>
            <person name="Stursova M."/>
            <person name="Weitz H."/>
            <person name="Taylor A."/>
            <person name="Grigoriev I.V."/>
            <person name="Nagy L.G."/>
            <person name="Martin F."/>
            <person name="Kauserud H."/>
        </authorList>
    </citation>
    <scope>NUCLEOTIDE SEQUENCE</scope>
    <source>
        <strain evidence="2">CBHHK173m</strain>
    </source>
</reference>
<evidence type="ECO:0000256" key="1">
    <source>
        <dbReference type="SAM" id="SignalP"/>
    </source>
</evidence>
<protein>
    <recommendedName>
        <fullName evidence="4">Secreted protein</fullName>
    </recommendedName>
</protein>
<sequence>MRFRSRLGCISLALAAARARLLAQGPALMLVPLRTSTAPSRVMSSHGDPTRIIAGILFCTDDFHSGVCATVGFTDNICVSIPEVMTGPTGNQSIVSSYYPNCNWYCTGYTYVYIGYYVYNVYPC</sequence>
<keyword evidence="3" id="KW-1185">Reference proteome</keyword>
<name>A0AAD6TSF6_9AGAR</name>
<organism evidence="2 3">
    <name type="scientific">Mycena belliarum</name>
    <dbReference type="NCBI Taxonomy" id="1033014"/>
    <lineage>
        <taxon>Eukaryota</taxon>
        <taxon>Fungi</taxon>
        <taxon>Dikarya</taxon>
        <taxon>Basidiomycota</taxon>
        <taxon>Agaricomycotina</taxon>
        <taxon>Agaricomycetes</taxon>
        <taxon>Agaricomycetidae</taxon>
        <taxon>Agaricales</taxon>
        <taxon>Marasmiineae</taxon>
        <taxon>Mycenaceae</taxon>
        <taxon>Mycena</taxon>
    </lineage>
</organism>
<dbReference type="EMBL" id="JARJCN010000069">
    <property type="protein sequence ID" value="KAJ7078035.1"/>
    <property type="molecule type" value="Genomic_DNA"/>
</dbReference>
<evidence type="ECO:0008006" key="4">
    <source>
        <dbReference type="Google" id="ProtNLM"/>
    </source>
</evidence>
<keyword evidence="1" id="KW-0732">Signal</keyword>
<dbReference type="Proteomes" id="UP001222325">
    <property type="component" value="Unassembled WGS sequence"/>
</dbReference>
<evidence type="ECO:0000313" key="2">
    <source>
        <dbReference type="EMBL" id="KAJ7078035.1"/>
    </source>
</evidence>
<feature type="signal peptide" evidence="1">
    <location>
        <begin position="1"/>
        <end position="23"/>
    </location>
</feature>
<accession>A0AAD6TSF6</accession>
<proteinExistence type="predicted"/>
<evidence type="ECO:0000313" key="3">
    <source>
        <dbReference type="Proteomes" id="UP001222325"/>
    </source>
</evidence>
<gene>
    <name evidence="2" type="ORF">B0H15DRAFT_805003</name>
</gene>
<dbReference type="AlphaFoldDB" id="A0AAD6TSF6"/>
<comment type="caution">
    <text evidence="2">The sequence shown here is derived from an EMBL/GenBank/DDBJ whole genome shotgun (WGS) entry which is preliminary data.</text>
</comment>